<evidence type="ECO:0000256" key="1">
    <source>
        <dbReference type="ARBA" id="ARBA00004049"/>
    </source>
</evidence>
<dbReference type="PANTHER" id="PTHR46373:SF2">
    <property type="entry name" value="RWP-RK DOMAIN-CONTAINING PROTEIN"/>
    <property type="match status" value="1"/>
</dbReference>
<evidence type="ECO:0000313" key="9">
    <source>
        <dbReference type="EMBL" id="KAJ0405636.1"/>
    </source>
</evidence>
<dbReference type="PANTHER" id="PTHR46373">
    <property type="entry name" value="PROTEIN RKD4"/>
    <property type="match status" value="1"/>
</dbReference>
<keyword evidence="2" id="KW-0805">Transcription regulation</keyword>
<keyword evidence="10" id="KW-1185">Reference proteome</keyword>
<keyword evidence="3" id="KW-0175">Coiled coil</keyword>
<organism evidence="9 10">
    <name type="scientific">Pythium insidiosum</name>
    <name type="common">Pythiosis disease agent</name>
    <dbReference type="NCBI Taxonomy" id="114742"/>
    <lineage>
        <taxon>Eukaryota</taxon>
        <taxon>Sar</taxon>
        <taxon>Stramenopiles</taxon>
        <taxon>Oomycota</taxon>
        <taxon>Peronosporomycetes</taxon>
        <taxon>Pythiales</taxon>
        <taxon>Pythiaceae</taxon>
        <taxon>Pythium</taxon>
    </lineage>
</organism>
<gene>
    <name evidence="9" type="ORF">P43SY_007737</name>
</gene>
<dbReference type="GO" id="GO:0003700">
    <property type="term" value="F:DNA-binding transcription factor activity"/>
    <property type="evidence" value="ECO:0007669"/>
    <property type="project" value="InterPro"/>
</dbReference>
<name>A0AAD5QD48_PYTIN</name>
<feature type="compositionally biased region" description="Low complexity" evidence="7">
    <location>
        <begin position="21"/>
        <end position="34"/>
    </location>
</feature>
<evidence type="ECO:0000256" key="6">
    <source>
        <dbReference type="ARBA" id="ARBA00023242"/>
    </source>
</evidence>
<proteinExistence type="predicted"/>
<dbReference type="AlphaFoldDB" id="A0AAD5QD48"/>
<dbReference type="InterPro" id="IPR044607">
    <property type="entry name" value="RKD-like"/>
</dbReference>
<evidence type="ECO:0000256" key="7">
    <source>
        <dbReference type="SAM" id="MobiDB-lite"/>
    </source>
</evidence>
<evidence type="ECO:0000256" key="3">
    <source>
        <dbReference type="ARBA" id="ARBA00023054"/>
    </source>
</evidence>
<sequence length="303" mass="32863">MISTQQQWNPSTASRERMALPPIAMTPPSTSASAPPAPTFPPAHTPVMVMMAAPRPMMSPSLAMSPYGHATTCSPSISKKRIRAVPNATRSITLDMLRPHFDRPLAEVAGMFGICMTLMKKICRKNGVPRWPHRQIRGLRKSIWSIEKALRSCESEAQRQSYLDHLEKQKEKLTAILRGPDGSGRGIFHELVMSVPCSPMSDLATPKAATPIIETSGFSMVTTVGRSPASMMTMSSRPPMSPSAPTGMLRGMCPPPRMPTPPATSECQTPTISRLPSIASLLAAHKSATPTHTPTPATHYFQC</sequence>
<comment type="function">
    <text evidence="1">Putative transcription factor.</text>
</comment>
<evidence type="ECO:0000313" key="10">
    <source>
        <dbReference type="Proteomes" id="UP001209570"/>
    </source>
</evidence>
<dbReference type="EMBL" id="JAKCXM010000042">
    <property type="protein sequence ID" value="KAJ0405636.1"/>
    <property type="molecule type" value="Genomic_DNA"/>
</dbReference>
<evidence type="ECO:0000256" key="4">
    <source>
        <dbReference type="ARBA" id="ARBA00023125"/>
    </source>
</evidence>
<dbReference type="PROSITE" id="PS51519">
    <property type="entry name" value="RWP_RK"/>
    <property type="match status" value="1"/>
</dbReference>
<evidence type="ECO:0000259" key="8">
    <source>
        <dbReference type="PROSITE" id="PS51519"/>
    </source>
</evidence>
<protein>
    <recommendedName>
        <fullName evidence="8">RWP-RK domain-containing protein</fullName>
    </recommendedName>
</protein>
<evidence type="ECO:0000256" key="5">
    <source>
        <dbReference type="ARBA" id="ARBA00023163"/>
    </source>
</evidence>
<evidence type="ECO:0000256" key="2">
    <source>
        <dbReference type="ARBA" id="ARBA00023015"/>
    </source>
</evidence>
<feature type="region of interest" description="Disordered" evidence="7">
    <location>
        <begin position="1"/>
        <end position="36"/>
    </location>
</feature>
<dbReference type="Proteomes" id="UP001209570">
    <property type="component" value="Unassembled WGS sequence"/>
</dbReference>
<reference evidence="9" key="1">
    <citation type="submission" date="2021-12" db="EMBL/GenBank/DDBJ databases">
        <title>Prjna785345.</title>
        <authorList>
            <person name="Rujirawat T."/>
            <person name="Krajaejun T."/>
        </authorList>
    </citation>
    <scope>NUCLEOTIDE SEQUENCE</scope>
    <source>
        <strain evidence="9">Pi057C3</strain>
    </source>
</reference>
<accession>A0AAD5QD48</accession>
<comment type="caution">
    <text evidence="9">The sequence shown here is derived from an EMBL/GenBank/DDBJ whole genome shotgun (WGS) entry which is preliminary data.</text>
</comment>
<keyword evidence="5" id="KW-0804">Transcription</keyword>
<dbReference type="Pfam" id="PF02042">
    <property type="entry name" value="RWP-RK"/>
    <property type="match status" value="1"/>
</dbReference>
<feature type="domain" description="RWP-RK" evidence="8">
    <location>
        <begin position="74"/>
        <end position="159"/>
    </location>
</feature>
<dbReference type="GO" id="GO:0003677">
    <property type="term" value="F:DNA binding"/>
    <property type="evidence" value="ECO:0007669"/>
    <property type="project" value="UniProtKB-KW"/>
</dbReference>
<dbReference type="InterPro" id="IPR003035">
    <property type="entry name" value="RWP-RK_dom"/>
</dbReference>
<keyword evidence="6" id="KW-0539">Nucleus</keyword>
<keyword evidence="4" id="KW-0238">DNA-binding</keyword>
<feature type="compositionally biased region" description="Polar residues" evidence="7">
    <location>
        <begin position="1"/>
        <end position="13"/>
    </location>
</feature>